<dbReference type="Proteomes" id="UP000018050">
    <property type="component" value="Unassembled WGS sequence"/>
</dbReference>
<dbReference type="SUPFAM" id="SSF52540">
    <property type="entry name" value="P-loop containing nucleoside triphosphate hydrolases"/>
    <property type="match status" value="1"/>
</dbReference>
<dbReference type="AlphaFoldDB" id="U6GDH7"/>
<dbReference type="Gene3D" id="3.40.50.300">
    <property type="entry name" value="P-loop containing nucleotide triphosphate hydrolases"/>
    <property type="match status" value="1"/>
</dbReference>
<dbReference type="GO" id="GO:0005524">
    <property type="term" value="F:ATP binding"/>
    <property type="evidence" value="ECO:0007669"/>
    <property type="project" value="UniProtKB-KW"/>
</dbReference>
<dbReference type="RefSeq" id="XP_013251542.1">
    <property type="nucleotide sequence ID" value="XM_013396088.1"/>
</dbReference>
<dbReference type="OrthoDB" id="412647at2759"/>
<dbReference type="GO" id="GO:0016887">
    <property type="term" value="F:ATP hydrolysis activity"/>
    <property type="evidence" value="ECO:0007669"/>
    <property type="project" value="TreeGrafter"/>
</dbReference>
<dbReference type="InterPro" id="IPR035985">
    <property type="entry name" value="Ubiquitin-activating_enz"/>
</dbReference>
<keyword evidence="1" id="KW-0547">Nucleotide-binding</keyword>
<dbReference type="Gene3D" id="1.10.1780.10">
    <property type="entry name" value="Clp, N-terminal domain"/>
    <property type="match status" value="1"/>
</dbReference>
<dbReference type="GO" id="GO:0005737">
    <property type="term" value="C:cytoplasm"/>
    <property type="evidence" value="ECO:0007669"/>
    <property type="project" value="TreeGrafter"/>
</dbReference>
<proteinExistence type="predicted"/>
<dbReference type="GeneID" id="25271216"/>
<sequence length="548" mass="58487">MSAINAEASKDLALAGVSQTLCDGRQWKEEDLPFNFLPALAASLEPNCTVAEASQKGLESIASLIPFSCLSPEELGFGSETLNPQTPNPQLEEIIKAFTCVCVAAELFPLHTLGLIVSHCCGTIGFFVQDLGTYEIVKKGSDEKTVFSHPPLLDVLKAKLGELDRKVNPAIFAVLAMLRWEEGRGAAGRPLRGFNAEATAAAAETAAAAAAELEAAAEKLFAAEGLKLSAAVRCATRQLAEGFNKQINTVAAVVGGLLTQEVRKFITREQKAVANVVVFDSLTSCAAVARGGGDLTPDAKLVTECVELLAWYLQNDRLAVAHVAICLLEGPHKEISQEVVGKCNGDSDFLLRSVKDFIVDLPRSSTPINLGESGPSVALRNALRKSWKMAESEGSPIGVQHLYAALIDIPAFQKIMAKSGCDLKIFKSEVVANFKGRQRGVFPTSFLDMVGDKQGASDVTISQYGVDLSFMAQQGLLPPVIGRDEEIDRIAQILSRKMTKAPMLLGEPGVGKTAVIEGLAQRIVEGAVPESLRNRRIFSLDLLSLSAG</sequence>
<dbReference type="Gene3D" id="3.40.50.720">
    <property type="entry name" value="NAD(P)-binding Rossmann-like Domain"/>
    <property type="match status" value="1"/>
</dbReference>
<gene>
    <name evidence="3" type="ORF">EAH_00031460</name>
</gene>
<name>U6GDH7_EIMAC</name>
<evidence type="ECO:0008006" key="5">
    <source>
        <dbReference type="Google" id="ProtNLM"/>
    </source>
</evidence>
<reference evidence="3" key="1">
    <citation type="submission" date="2013-10" db="EMBL/GenBank/DDBJ databases">
        <title>Genomic analysis of the causative agents of coccidiosis in chickens.</title>
        <authorList>
            <person name="Reid A.J."/>
            <person name="Blake D."/>
            <person name="Billington K."/>
            <person name="Browne H."/>
            <person name="Dunn M."/>
            <person name="Hung S."/>
            <person name="Kawahara F."/>
            <person name="Miranda-Saavedra D."/>
            <person name="Mourier T."/>
            <person name="Nagra H."/>
            <person name="Otto T.D."/>
            <person name="Rawlings N."/>
            <person name="Sanchez A."/>
            <person name="Sanders M."/>
            <person name="Subramaniam C."/>
            <person name="Tay Y."/>
            <person name="Dear P."/>
            <person name="Doerig C."/>
            <person name="Gruber A."/>
            <person name="Parkinson J."/>
            <person name="Shirley M."/>
            <person name="Wan K.L."/>
            <person name="Berriman M."/>
            <person name="Tomley F."/>
            <person name="Pain A."/>
        </authorList>
    </citation>
    <scope>NUCLEOTIDE SEQUENCE</scope>
    <source>
        <strain evidence="3">Houghton</strain>
    </source>
</reference>
<dbReference type="PANTHER" id="PTHR11638">
    <property type="entry name" value="ATP-DEPENDENT CLP PROTEASE"/>
    <property type="match status" value="1"/>
</dbReference>
<dbReference type="PANTHER" id="PTHR11638:SF18">
    <property type="entry name" value="HEAT SHOCK PROTEIN 104"/>
    <property type="match status" value="1"/>
</dbReference>
<dbReference type="InterPro" id="IPR027417">
    <property type="entry name" value="P-loop_NTPase"/>
</dbReference>
<evidence type="ECO:0000313" key="4">
    <source>
        <dbReference type="Proteomes" id="UP000018050"/>
    </source>
</evidence>
<keyword evidence="2" id="KW-0067">ATP-binding</keyword>
<evidence type="ECO:0000313" key="3">
    <source>
        <dbReference type="EMBL" id="CDI78205.1"/>
    </source>
</evidence>
<dbReference type="GO" id="GO:0008641">
    <property type="term" value="F:ubiquitin-like modifier activating enzyme activity"/>
    <property type="evidence" value="ECO:0007669"/>
    <property type="project" value="InterPro"/>
</dbReference>
<reference evidence="3" key="2">
    <citation type="submission" date="2013-10" db="EMBL/GenBank/DDBJ databases">
        <authorList>
            <person name="Aslett M."/>
        </authorList>
    </citation>
    <scope>NUCLEOTIDE SEQUENCE</scope>
    <source>
        <strain evidence="3">Houghton</strain>
    </source>
</reference>
<dbReference type="CDD" id="cd00009">
    <property type="entry name" value="AAA"/>
    <property type="match status" value="1"/>
</dbReference>
<dbReference type="InterPro" id="IPR036628">
    <property type="entry name" value="Clp_N_dom_sf"/>
</dbReference>
<evidence type="ECO:0000256" key="1">
    <source>
        <dbReference type="ARBA" id="ARBA00022741"/>
    </source>
</evidence>
<organism evidence="3 4">
    <name type="scientific">Eimeria acervulina</name>
    <name type="common">Coccidian parasite</name>
    <dbReference type="NCBI Taxonomy" id="5801"/>
    <lineage>
        <taxon>Eukaryota</taxon>
        <taxon>Sar</taxon>
        <taxon>Alveolata</taxon>
        <taxon>Apicomplexa</taxon>
        <taxon>Conoidasida</taxon>
        <taxon>Coccidia</taxon>
        <taxon>Eucoccidiorida</taxon>
        <taxon>Eimeriorina</taxon>
        <taxon>Eimeriidae</taxon>
        <taxon>Eimeria</taxon>
    </lineage>
</organism>
<feature type="non-terminal residue" evidence="3">
    <location>
        <position position="548"/>
    </location>
</feature>
<dbReference type="SUPFAM" id="SSF81923">
    <property type="entry name" value="Double Clp-N motif"/>
    <property type="match status" value="1"/>
</dbReference>
<accession>U6GDH7</accession>
<dbReference type="GO" id="GO:0034605">
    <property type="term" value="P:cellular response to heat"/>
    <property type="evidence" value="ECO:0007669"/>
    <property type="project" value="TreeGrafter"/>
</dbReference>
<evidence type="ECO:0000256" key="2">
    <source>
        <dbReference type="ARBA" id="ARBA00022840"/>
    </source>
</evidence>
<keyword evidence="4" id="KW-1185">Reference proteome</keyword>
<dbReference type="SUPFAM" id="SSF69572">
    <property type="entry name" value="Activating enzymes of the ubiquitin-like proteins"/>
    <property type="match status" value="1"/>
</dbReference>
<dbReference type="InterPro" id="IPR050130">
    <property type="entry name" value="ClpA_ClpB"/>
</dbReference>
<dbReference type="VEuPathDB" id="ToxoDB:EAH_00031460"/>
<dbReference type="EMBL" id="HG670838">
    <property type="protein sequence ID" value="CDI78205.1"/>
    <property type="molecule type" value="Genomic_DNA"/>
</dbReference>
<protein>
    <recommendedName>
        <fullName evidence="5">Clp R domain-containing protein</fullName>
    </recommendedName>
</protein>